<dbReference type="PROSITE" id="PS51981">
    <property type="entry name" value="ZF_RZ"/>
    <property type="match status" value="1"/>
</dbReference>
<keyword evidence="4" id="KW-0863">Zinc-finger</keyword>
<accession>A0AAJ0HXW4</accession>
<feature type="domain" description="RZ-type" evidence="7">
    <location>
        <begin position="327"/>
        <end position="403"/>
    </location>
</feature>
<dbReference type="Proteomes" id="UP001275084">
    <property type="component" value="Unassembled WGS sequence"/>
</dbReference>
<proteinExistence type="predicted"/>
<name>A0AAJ0HXW4_9PEZI</name>
<organism evidence="8 9">
    <name type="scientific">Lasiosphaeria hispida</name>
    <dbReference type="NCBI Taxonomy" id="260671"/>
    <lineage>
        <taxon>Eukaryota</taxon>
        <taxon>Fungi</taxon>
        <taxon>Dikarya</taxon>
        <taxon>Ascomycota</taxon>
        <taxon>Pezizomycotina</taxon>
        <taxon>Sordariomycetes</taxon>
        <taxon>Sordariomycetidae</taxon>
        <taxon>Sordariales</taxon>
        <taxon>Lasiosphaeriaceae</taxon>
        <taxon>Lasiosphaeria</taxon>
    </lineage>
</organism>
<evidence type="ECO:0000256" key="1">
    <source>
        <dbReference type="ARBA" id="ARBA00004496"/>
    </source>
</evidence>
<keyword evidence="2" id="KW-0963">Cytoplasm</keyword>
<comment type="caution">
    <text evidence="8">The sequence shown here is derived from an EMBL/GenBank/DDBJ whole genome shotgun (WGS) entry which is preliminary data.</text>
</comment>
<reference evidence="8" key="1">
    <citation type="journal article" date="2023" name="Mol. Phylogenet. Evol.">
        <title>Genome-scale phylogeny and comparative genomics of the fungal order Sordariales.</title>
        <authorList>
            <person name="Hensen N."/>
            <person name="Bonometti L."/>
            <person name="Westerberg I."/>
            <person name="Brannstrom I.O."/>
            <person name="Guillou S."/>
            <person name="Cros-Aarteil S."/>
            <person name="Calhoun S."/>
            <person name="Haridas S."/>
            <person name="Kuo A."/>
            <person name="Mondo S."/>
            <person name="Pangilinan J."/>
            <person name="Riley R."/>
            <person name="LaButti K."/>
            <person name="Andreopoulos B."/>
            <person name="Lipzen A."/>
            <person name="Chen C."/>
            <person name="Yan M."/>
            <person name="Daum C."/>
            <person name="Ng V."/>
            <person name="Clum A."/>
            <person name="Steindorff A."/>
            <person name="Ohm R.A."/>
            <person name="Martin F."/>
            <person name="Silar P."/>
            <person name="Natvig D.O."/>
            <person name="Lalanne C."/>
            <person name="Gautier V."/>
            <person name="Ament-Velasquez S.L."/>
            <person name="Kruys A."/>
            <person name="Hutchinson M.I."/>
            <person name="Powell A.J."/>
            <person name="Barry K."/>
            <person name="Miller A.N."/>
            <person name="Grigoriev I.V."/>
            <person name="Debuchy R."/>
            <person name="Gladieux P."/>
            <person name="Hiltunen Thoren M."/>
            <person name="Johannesson H."/>
        </authorList>
    </citation>
    <scope>NUCLEOTIDE SEQUENCE</scope>
    <source>
        <strain evidence="8">CBS 955.72</strain>
    </source>
</reference>
<evidence type="ECO:0000313" key="8">
    <source>
        <dbReference type="EMBL" id="KAK3364644.1"/>
    </source>
</evidence>
<dbReference type="Pfam" id="PF20173">
    <property type="entry name" value="ZnF_RZ-type"/>
    <property type="match status" value="1"/>
</dbReference>
<dbReference type="InterPro" id="IPR046439">
    <property type="entry name" value="ZF_RZ_dom"/>
</dbReference>
<dbReference type="AlphaFoldDB" id="A0AAJ0HXW4"/>
<evidence type="ECO:0000256" key="3">
    <source>
        <dbReference type="ARBA" id="ARBA00022723"/>
    </source>
</evidence>
<dbReference type="EMBL" id="JAUIQD010000001">
    <property type="protein sequence ID" value="KAK3364644.1"/>
    <property type="molecule type" value="Genomic_DNA"/>
</dbReference>
<comment type="subcellular location">
    <subcellularLocation>
        <location evidence="1">Cytoplasm</location>
    </subcellularLocation>
</comment>
<sequence length="403" mass="43680">MAVLDVCDGLEQYQLSQRHHEGLVQCLDGMLDVLSELLQRERRASLHPDLLALSSRRALLPRLQAADTTATWKRLGEQTAAAEATLVKTQAEARAEWGTGNALSSCHTTRAQKKTSALSLSGRYTECEALEEQVKRFCHETGAEQQPSRKLFDAIVTAKERNPLDARFASLSLTNAQALVPAPDKRIILSGHQLRLRIQTAMLRDQLELLDKLPEAGPWIAKLQPAKLAASVLTGCQDLVKESLANDLLRQAAQSMVAYARITAAVRSSRSARADDADKMTGYVGTARELLCQAAELCKQPFDGGGTLRAEVENAQRLLGKEWYEPVTAKELGAIKSAMVSGPSGISTHSGHWYKCQNGHVFAIGNCGMPMELGRCPECGSGIGGQNGTYQAGVRAGIRPMHG</sequence>
<evidence type="ECO:0000256" key="6">
    <source>
        <dbReference type="ARBA" id="ARBA00022859"/>
    </source>
</evidence>
<reference evidence="8" key="2">
    <citation type="submission" date="2023-06" db="EMBL/GenBank/DDBJ databases">
        <authorList>
            <consortium name="Lawrence Berkeley National Laboratory"/>
            <person name="Haridas S."/>
            <person name="Hensen N."/>
            <person name="Bonometti L."/>
            <person name="Westerberg I."/>
            <person name="Brannstrom I.O."/>
            <person name="Guillou S."/>
            <person name="Cros-Aarteil S."/>
            <person name="Calhoun S."/>
            <person name="Kuo A."/>
            <person name="Mondo S."/>
            <person name="Pangilinan J."/>
            <person name="Riley R."/>
            <person name="Labutti K."/>
            <person name="Andreopoulos B."/>
            <person name="Lipzen A."/>
            <person name="Chen C."/>
            <person name="Yanf M."/>
            <person name="Daum C."/>
            <person name="Ng V."/>
            <person name="Clum A."/>
            <person name="Steindorff A."/>
            <person name="Ohm R."/>
            <person name="Martin F."/>
            <person name="Silar P."/>
            <person name="Natvig D."/>
            <person name="Lalanne C."/>
            <person name="Gautier V."/>
            <person name="Ament-Velasquez S.L."/>
            <person name="Kruys A."/>
            <person name="Hutchinson M.I."/>
            <person name="Powell A.J."/>
            <person name="Barry K."/>
            <person name="Miller A.N."/>
            <person name="Grigoriev I.V."/>
            <person name="Debuchy R."/>
            <person name="Gladieux P."/>
            <person name="Thoren M.H."/>
            <person name="Johannesson H."/>
        </authorList>
    </citation>
    <scope>NUCLEOTIDE SEQUENCE</scope>
    <source>
        <strain evidence="8">CBS 955.72</strain>
    </source>
</reference>
<evidence type="ECO:0000256" key="5">
    <source>
        <dbReference type="ARBA" id="ARBA00022833"/>
    </source>
</evidence>
<protein>
    <recommendedName>
        <fullName evidence="7">RZ-type domain-containing protein</fullName>
    </recommendedName>
</protein>
<gene>
    <name evidence="8" type="ORF">B0T25DRAFT_563650</name>
</gene>
<dbReference type="GO" id="GO:0008270">
    <property type="term" value="F:zinc ion binding"/>
    <property type="evidence" value="ECO:0007669"/>
    <property type="project" value="UniProtKB-KW"/>
</dbReference>
<dbReference type="GO" id="GO:0005737">
    <property type="term" value="C:cytoplasm"/>
    <property type="evidence" value="ECO:0007669"/>
    <property type="project" value="UniProtKB-SubCell"/>
</dbReference>
<keyword evidence="3" id="KW-0479">Metal-binding</keyword>
<evidence type="ECO:0000313" key="9">
    <source>
        <dbReference type="Proteomes" id="UP001275084"/>
    </source>
</evidence>
<keyword evidence="5" id="KW-0862">Zinc</keyword>
<keyword evidence="6" id="KW-0391">Immunity</keyword>
<dbReference type="GO" id="GO:0002376">
    <property type="term" value="P:immune system process"/>
    <property type="evidence" value="ECO:0007669"/>
    <property type="project" value="UniProtKB-KW"/>
</dbReference>
<keyword evidence="9" id="KW-1185">Reference proteome</keyword>
<evidence type="ECO:0000256" key="2">
    <source>
        <dbReference type="ARBA" id="ARBA00022490"/>
    </source>
</evidence>
<evidence type="ECO:0000256" key="4">
    <source>
        <dbReference type="ARBA" id="ARBA00022771"/>
    </source>
</evidence>
<evidence type="ECO:0000259" key="7">
    <source>
        <dbReference type="PROSITE" id="PS51981"/>
    </source>
</evidence>